<dbReference type="InterPro" id="IPR055397">
    <property type="entry name" value="TraK_C"/>
</dbReference>
<dbReference type="KEGG" id="cpau:EHF44_01475"/>
<organism evidence="3 4">
    <name type="scientific">Cupriavidus pauculus</name>
    <dbReference type="NCBI Taxonomy" id="82633"/>
    <lineage>
        <taxon>Bacteria</taxon>
        <taxon>Pseudomonadati</taxon>
        <taxon>Pseudomonadota</taxon>
        <taxon>Betaproteobacteria</taxon>
        <taxon>Burkholderiales</taxon>
        <taxon>Burkholderiaceae</taxon>
        <taxon>Cupriavidus</taxon>
    </lineage>
</organism>
<dbReference type="EMBL" id="CP033968">
    <property type="protein sequence ID" value="AZG12165.1"/>
    <property type="molecule type" value="Genomic_DNA"/>
</dbReference>
<dbReference type="Proteomes" id="UP000270411">
    <property type="component" value="Plasmid unnamed1"/>
</dbReference>
<protein>
    <submittedName>
        <fullName evidence="3">Conjugal transfer protein TraK</fullName>
    </submittedName>
</protein>
<feature type="domain" description="TraK C-terminal" evidence="2">
    <location>
        <begin position="179"/>
        <end position="279"/>
    </location>
</feature>
<accession>A0A3G8GW41</accession>
<feature type="signal peptide" evidence="1">
    <location>
        <begin position="1"/>
        <end position="18"/>
    </location>
</feature>
<evidence type="ECO:0000313" key="4">
    <source>
        <dbReference type="Proteomes" id="UP000270411"/>
    </source>
</evidence>
<evidence type="ECO:0000313" key="3">
    <source>
        <dbReference type="EMBL" id="AZG12165.1"/>
    </source>
</evidence>
<dbReference type="RefSeq" id="WP_124682119.1">
    <property type="nucleotide sequence ID" value="NZ_CP033968.1"/>
</dbReference>
<dbReference type="AlphaFoldDB" id="A0A3G8GW41"/>
<gene>
    <name evidence="3" type="ORF">EHF44_01475</name>
</gene>
<keyword evidence="1" id="KW-0732">Signal</keyword>
<feature type="chain" id="PRO_5018131699" evidence="1">
    <location>
        <begin position="19"/>
        <end position="285"/>
    </location>
</feature>
<reference evidence="4" key="1">
    <citation type="submission" date="2018-11" db="EMBL/GenBank/DDBJ databases">
        <title>FDA dAtabase for Regulatory Grade micrObial Sequences (FDA-ARGOS): Supporting development and validation of Infectious Disease Dx tests.</title>
        <authorList>
            <person name="Goldberg B."/>
            <person name="Campos J."/>
            <person name="Tallon L."/>
            <person name="Sadzewicz L."/>
            <person name="Zhao X."/>
            <person name="Vavikolanu K."/>
            <person name="Mehta A."/>
            <person name="Aluvathingal J."/>
            <person name="Nadendla S."/>
            <person name="Geyer C."/>
            <person name="Nandy P."/>
            <person name="Yan Y."/>
            <person name="Sichtig H."/>
        </authorList>
    </citation>
    <scope>NUCLEOTIDE SEQUENCE [LARGE SCALE GENOMIC DNA]</scope>
    <source>
        <strain evidence="4">FDAARGOS_614</strain>
        <plasmid evidence="4">unnamed1</plasmid>
    </source>
</reference>
<proteinExistence type="predicted"/>
<geneLocation type="plasmid" evidence="3">
    <name>unnamed1</name>
</geneLocation>
<name>A0A3G8GW41_9BURK</name>
<sequence length="285" mass="30513">MKRLALAVAALIALPVLADELPPPVPGKKLSAAESRLAEIAAKRVQKVPAQNLPGLGTMPGDTQVYKPQVVRVSPDRNEVINVSSGLPNRIATPFANPQSIDGQSADVEVKAVGQSLYVTMKTDRSVALYVTGDKPNDPVVSLTLVPKSLPAQTITLQLDKPVASTGAVPGDEERGADSSVYTDRLRYVLRQIALGKVPEGFSDGVLPKSVARMGPVIAYPLTRYSGPTYDIFRYRIEASVDSVDLDEGAFYTDGVRAVAFFPYAALRKGESTEVFIVSDKTESN</sequence>
<evidence type="ECO:0000256" key="1">
    <source>
        <dbReference type="SAM" id="SignalP"/>
    </source>
</evidence>
<keyword evidence="3" id="KW-0614">Plasmid</keyword>
<evidence type="ECO:0000259" key="2">
    <source>
        <dbReference type="Pfam" id="PF23536"/>
    </source>
</evidence>
<dbReference type="Pfam" id="PF23536">
    <property type="entry name" value="TraK_C"/>
    <property type="match status" value="1"/>
</dbReference>
<dbReference type="OrthoDB" id="5298536at2"/>